<organism evidence="3 4">
    <name type="scientific">Clostridium botulinum B2 450</name>
    <dbReference type="NCBI Taxonomy" id="1379739"/>
    <lineage>
        <taxon>Bacteria</taxon>
        <taxon>Bacillati</taxon>
        <taxon>Bacillota</taxon>
        <taxon>Clostridia</taxon>
        <taxon>Eubacteriales</taxon>
        <taxon>Clostridiaceae</taxon>
        <taxon>Clostridium</taxon>
    </lineage>
</organism>
<dbReference type="OrthoDB" id="9804747at2"/>
<dbReference type="SMART" id="SM00471">
    <property type="entry name" value="HDc"/>
    <property type="match status" value="2"/>
</dbReference>
<dbReference type="CDD" id="cd00077">
    <property type="entry name" value="HDc"/>
    <property type="match status" value="2"/>
</dbReference>
<proteinExistence type="predicted"/>
<dbReference type="SUPFAM" id="SSF109604">
    <property type="entry name" value="HD-domain/PDEase-like"/>
    <property type="match status" value="2"/>
</dbReference>
<dbReference type="InterPro" id="IPR003607">
    <property type="entry name" value="HD/PDEase_dom"/>
</dbReference>
<feature type="domain" description="HD-GYP" evidence="2">
    <location>
        <begin position="225"/>
        <end position="413"/>
    </location>
</feature>
<dbReference type="AlphaFoldDB" id="A0A0D1BPR4"/>
<dbReference type="HOGENOM" id="CLU_040286_2_0_9"/>
<dbReference type="FunFam" id="1.10.3210.10:FF:000018">
    <property type="entry name" value="Two-component system response regulator"/>
    <property type="match status" value="1"/>
</dbReference>
<comment type="caution">
    <text evidence="3">The sequence shown here is derived from an EMBL/GenBank/DDBJ whole genome shotgun (WGS) entry which is preliminary data.</text>
</comment>
<dbReference type="EMBL" id="JXSU01000008">
    <property type="protein sequence ID" value="KIS22210.1"/>
    <property type="molecule type" value="Genomic_DNA"/>
</dbReference>
<dbReference type="PANTHER" id="PTHR43155:SF1">
    <property type="entry name" value="3'3'-CGAMP-SPECIFIC PHOSPHODIESTERASE 1"/>
    <property type="match status" value="1"/>
</dbReference>
<dbReference type="PROSITE" id="PS51832">
    <property type="entry name" value="HD_GYP"/>
    <property type="match status" value="1"/>
</dbReference>
<dbReference type="PATRIC" id="fig|1379739.3.peg.3834"/>
<evidence type="ECO:0000313" key="3">
    <source>
        <dbReference type="EMBL" id="KIS22210.1"/>
    </source>
</evidence>
<name>A0A0D1BPR4_CLOBO</name>
<dbReference type="InterPro" id="IPR037522">
    <property type="entry name" value="HD_GYP_dom"/>
</dbReference>
<evidence type="ECO:0000256" key="1">
    <source>
        <dbReference type="ARBA" id="ARBA00022801"/>
    </source>
</evidence>
<gene>
    <name evidence="3" type="ORF">N495_17275</name>
</gene>
<evidence type="ECO:0000259" key="2">
    <source>
        <dbReference type="PROSITE" id="PS51832"/>
    </source>
</evidence>
<dbReference type="Pfam" id="PF13487">
    <property type="entry name" value="HD_5"/>
    <property type="match status" value="2"/>
</dbReference>
<dbReference type="Gene3D" id="1.10.3210.10">
    <property type="entry name" value="Hypothetical protein af1432"/>
    <property type="match status" value="2"/>
</dbReference>
<protein>
    <submittedName>
        <fullName evidence="3">Hydrolase</fullName>
    </submittedName>
</protein>
<keyword evidence="1 3" id="KW-0378">Hydrolase</keyword>
<dbReference type="PANTHER" id="PTHR43155">
    <property type="entry name" value="CYCLIC DI-GMP PHOSPHODIESTERASE PA4108-RELATED"/>
    <property type="match status" value="1"/>
</dbReference>
<dbReference type="RefSeq" id="WP_043032553.1">
    <property type="nucleotide sequence ID" value="NZ_JXSU01000008.1"/>
</dbReference>
<evidence type="ECO:0000313" key="4">
    <source>
        <dbReference type="Proteomes" id="UP000032250"/>
    </source>
</evidence>
<dbReference type="GO" id="GO:0004112">
    <property type="term" value="F:cyclic-nucleotide phosphodiesterase activity"/>
    <property type="evidence" value="ECO:0007669"/>
    <property type="project" value="UniProtKB-ARBA"/>
</dbReference>
<dbReference type="Proteomes" id="UP000032250">
    <property type="component" value="Unassembled WGS sequence"/>
</dbReference>
<accession>A0A0D1BPR4</accession>
<sequence length="413" mass="47127">MYISMDKVLRSISIALDLAEMSSIGTNSIIEDVTNIDYSKHLFLNHSQRTCYISLCLAKALNISGTHLEELYVSSLLHDIGATNFLSKSHSSNEFILGHCLTGSEITKSFPIFNNISNFILYHHENWDGSGALKIKKDNIPVQSQIIRLADLTDLLYNDDIPSYAQKTHIVNWIKGNKNKIFCPKVVEAFLEISSTDMFWLDLENTSYLKYILDKVSPIYNYELDLYKFMDMAYIFSEIIDNKSAFTAEHSREIAELCYKVGKTIGYDETKCIKLKIAGLLHDIGKLAIQKEILDKNGPLNKDEFSIIKSHPYYTDIILNRFGEIGDIGFWACNHHEKLNGKGYPRGLKAKDLCEEDRIIAVCDIYQALIEDRPYREGMDFKRAFSILDKMVSEGLLCDKAVYHLKKAMTQSS</sequence>
<dbReference type="GO" id="GO:0009214">
    <property type="term" value="P:cyclic nucleotide catabolic process"/>
    <property type="evidence" value="ECO:0007669"/>
    <property type="project" value="UniProtKB-ARBA"/>
</dbReference>
<reference evidence="3 4" key="1">
    <citation type="submission" date="2014-06" db="EMBL/GenBank/DDBJ databases">
        <title>Genome characterization of distinct group I Clostridium botulinum lineages.</title>
        <authorList>
            <person name="Giordani F."/>
            <person name="Anselmo A."/>
            <person name="Fillo S."/>
            <person name="Palozzi A.M."/>
            <person name="Fortunato A."/>
            <person name="Gentile B."/>
            <person name="Ciammaruconi A."/>
            <person name="Anniballi F."/>
            <person name="De Medici D."/>
            <person name="Lista F."/>
        </authorList>
    </citation>
    <scope>NUCLEOTIDE SEQUENCE [LARGE SCALE GENOMIC DNA]</scope>
    <source>
        <strain evidence="3 4">B2 450</strain>
    </source>
</reference>